<dbReference type="Proteomes" id="UP001347796">
    <property type="component" value="Unassembled WGS sequence"/>
</dbReference>
<dbReference type="GO" id="GO:0046872">
    <property type="term" value="F:metal ion binding"/>
    <property type="evidence" value="ECO:0007669"/>
    <property type="project" value="UniProtKB-KW"/>
</dbReference>
<dbReference type="PANTHER" id="PTHR10942:SF6">
    <property type="entry name" value="CILIATED LEFT-RIGHT ORGANIZER METALLOPEPTIDASE"/>
    <property type="match status" value="1"/>
</dbReference>
<evidence type="ECO:0000313" key="12">
    <source>
        <dbReference type="Proteomes" id="UP001347796"/>
    </source>
</evidence>
<evidence type="ECO:0000256" key="3">
    <source>
        <dbReference type="ARBA" id="ARBA00022723"/>
    </source>
</evidence>
<dbReference type="PANTHER" id="PTHR10942">
    <property type="entry name" value="LEISHMANOLYSIN-LIKE PEPTIDASE"/>
    <property type="match status" value="1"/>
</dbReference>
<evidence type="ECO:0000256" key="4">
    <source>
        <dbReference type="ARBA" id="ARBA00022801"/>
    </source>
</evidence>
<keyword evidence="10" id="KW-0812">Transmembrane</keyword>
<keyword evidence="9" id="KW-0732">Signal</keyword>
<dbReference type="EC" id="3.4.24.-" evidence="9"/>
<dbReference type="GO" id="GO:0004222">
    <property type="term" value="F:metalloendopeptidase activity"/>
    <property type="evidence" value="ECO:0007669"/>
    <property type="project" value="UniProtKB-UniRule"/>
</dbReference>
<dbReference type="GO" id="GO:0005737">
    <property type="term" value="C:cytoplasm"/>
    <property type="evidence" value="ECO:0007669"/>
    <property type="project" value="TreeGrafter"/>
</dbReference>
<dbReference type="EMBL" id="JAZGQO010000007">
    <property type="protein sequence ID" value="KAK6183692.1"/>
    <property type="molecule type" value="Genomic_DNA"/>
</dbReference>
<feature type="chain" id="PRO_5042664591" description="Leishmanolysin-like peptidase" evidence="9">
    <location>
        <begin position="21"/>
        <end position="758"/>
    </location>
</feature>
<keyword evidence="4 9" id="KW-0378">Hydrolase</keyword>
<reference evidence="11 12" key="1">
    <citation type="submission" date="2024-01" db="EMBL/GenBank/DDBJ databases">
        <title>The genome of the rayed Mediterranean limpet Patella caerulea (Linnaeus, 1758).</title>
        <authorList>
            <person name="Anh-Thu Weber A."/>
            <person name="Halstead-Nussloch G."/>
        </authorList>
    </citation>
    <scope>NUCLEOTIDE SEQUENCE [LARGE SCALE GENOMIC DNA]</scope>
    <source>
        <strain evidence="11">AATW-2023a</strain>
        <tissue evidence="11">Whole specimen</tissue>
    </source>
</reference>
<comment type="caution">
    <text evidence="11">The sequence shown here is derived from an EMBL/GenBank/DDBJ whole genome shotgun (WGS) entry which is preliminary data.</text>
</comment>
<organism evidence="11 12">
    <name type="scientific">Patella caerulea</name>
    <name type="common">Rayed Mediterranean limpet</name>
    <dbReference type="NCBI Taxonomy" id="87958"/>
    <lineage>
        <taxon>Eukaryota</taxon>
        <taxon>Metazoa</taxon>
        <taxon>Spiralia</taxon>
        <taxon>Lophotrochozoa</taxon>
        <taxon>Mollusca</taxon>
        <taxon>Gastropoda</taxon>
        <taxon>Patellogastropoda</taxon>
        <taxon>Patelloidea</taxon>
        <taxon>Patellidae</taxon>
        <taxon>Patella</taxon>
    </lineage>
</organism>
<evidence type="ECO:0000256" key="6">
    <source>
        <dbReference type="ARBA" id="ARBA00023049"/>
    </source>
</evidence>
<protein>
    <recommendedName>
        <fullName evidence="9">Leishmanolysin-like peptidase</fullName>
        <ecNumber evidence="9">3.4.24.-</ecNumber>
    </recommendedName>
</protein>
<dbReference type="GO" id="GO:0007155">
    <property type="term" value="P:cell adhesion"/>
    <property type="evidence" value="ECO:0007669"/>
    <property type="project" value="InterPro"/>
</dbReference>
<comment type="similarity">
    <text evidence="1 9">Belongs to the peptidase M8 family.</text>
</comment>
<feature type="signal peptide" evidence="9">
    <location>
        <begin position="1"/>
        <end position="20"/>
    </location>
</feature>
<feature type="active site" evidence="7">
    <location>
        <position position="238"/>
    </location>
</feature>
<dbReference type="Gene3D" id="2.30.34.10">
    <property type="entry name" value="Leishmanolysin domain 4"/>
    <property type="match status" value="1"/>
</dbReference>
<dbReference type="GO" id="GO:0006508">
    <property type="term" value="P:proteolysis"/>
    <property type="evidence" value="ECO:0007669"/>
    <property type="project" value="UniProtKB-KW"/>
</dbReference>
<dbReference type="Pfam" id="PF01457">
    <property type="entry name" value="Peptidase_M8"/>
    <property type="match status" value="2"/>
</dbReference>
<proteinExistence type="inferred from homology"/>
<dbReference type="InterPro" id="IPR001577">
    <property type="entry name" value="Peptidase_M8"/>
</dbReference>
<keyword evidence="12" id="KW-1185">Reference proteome</keyword>
<evidence type="ECO:0000256" key="8">
    <source>
        <dbReference type="PIRSR" id="PIRSR601577-2"/>
    </source>
</evidence>
<evidence type="ECO:0000256" key="7">
    <source>
        <dbReference type="PIRSR" id="PIRSR601577-1"/>
    </source>
</evidence>
<name>A0AAN8JRN7_PATCE</name>
<dbReference type="Gene3D" id="3.90.132.10">
    <property type="entry name" value="Leishmanolysin , domain 2"/>
    <property type="match status" value="1"/>
</dbReference>
<keyword evidence="2 9" id="KW-0645">Protease</keyword>
<keyword evidence="10" id="KW-1133">Transmembrane helix</keyword>
<keyword evidence="5 8" id="KW-0862">Zinc</keyword>
<accession>A0AAN8JRN7</accession>
<evidence type="ECO:0000256" key="5">
    <source>
        <dbReference type="ARBA" id="ARBA00022833"/>
    </source>
</evidence>
<evidence type="ECO:0000256" key="1">
    <source>
        <dbReference type="ARBA" id="ARBA00005860"/>
    </source>
</evidence>
<keyword evidence="6 8" id="KW-0482">Metalloprotease</keyword>
<evidence type="ECO:0000256" key="9">
    <source>
        <dbReference type="RuleBase" id="RU366077"/>
    </source>
</evidence>
<comment type="cofactor">
    <cofactor evidence="8 9">
        <name>Zn(2+)</name>
        <dbReference type="ChEBI" id="CHEBI:29105"/>
    </cofactor>
    <text evidence="8 9">Binds 1 zinc ion per subunit.</text>
</comment>
<dbReference type="AlphaFoldDB" id="A0AAN8JRN7"/>
<feature type="binding site" evidence="8">
    <location>
        <position position="317"/>
    </location>
    <ligand>
        <name>Zn(2+)</name>
        <dbReference type="ChEBI" id="CHEBI:29105"/>
        <note>catalytic</note>
    </ligand>
</feature>
<dbReference type="GO" id="GO:0016020">
    <property type="term" value="C:membrane"/>
    <property type="evidence" value="ECO:0007669"/>
    <property type="project" value="InterPro"/>
</dbReference>
<dbReference type="Gene3D" id="3.10.170.20">
    <property type="match status" value="1"/>
</dbReference>
<dbReference type="SUPFAM" id="SSF55486">
    <property type="entry name" value="Metalloproteases ('zincins'), catalytic domain"/>
    <property type="match status" value="1"/>
</dbReference>
<gene>
    <name evidence="11" type="ORF">SNE40_011122</name>
</gene>
<feature type="transmembrane region" description="Helical" evidence="10">
    <location>
        <begin position="673"/>
        <end position="695"/>
    </location>
</feature>
<feature type="binding site" evidence="8">
    <location>
        <position position="241"/>
    </location>
    <ligand>
        <name>Zn(2+)</name>
        <dbReference type="ChEBI" id="CHEBI:29105"/>
        <note>catalytic</note>
    </ligand>
</feature>
<evidence type="ECO:0000256" key="10">
    <source>
        <dbReference type="SAM" id="Phobius"/>
    </source>
</evidence>
<keyword evidence="10" id="KW-0472">Membrane</keyword>
<evidence type="ECO:0000256" key="2">
    <source>
        <dbReference type="ARBA" id="ARBA00022670"/>
    </source>
</evidence>
<sequence length="758" mass="85747">MAYLYLYLIFLVQFIPNISPQCVHDQLPKPVLITKDVNYGNVKSARSKRVPQNLYEPLRIHPIFELSFELSNENKTSVKEAINKANGKIKKLFSVLPVKGNLVLKRSACLLMWKEGPNKNRCYKMKKGYRGEYCLEHFRIPMVHLEGFNLYDRSNISATYEVYEQGVGVPDTDFILYITSQTTTTCQRGDRVVYGYAANCQVDQNGRPIAGVVNFCPATLKQSKEYTQDHLYITALHEMFHALGFSKTMFTEFRDCSKSEDGSNCPTQSQPVLRPVDGVTRLTTPSVKQKTQQHFACRTEAIYGGPMDSKNNIITSHWDSRIMHGSLMMSQSVQPHLTYIDEITLAVFEDSGWYKVDYSQADRFLWGKGQGCKFGLKEYCGSQREFFCQGSGNGCDYMALDKGVCRTDTHIKPCRIYTPSSQDQCFKKFGVRYSNDYGETFSESSRCFVSSLFPKYINTSEIESVGRCYEHRCKRAGHVQIKLRKSDWIDCLPGSSIQITGYSGSIVCPSNPHILCSEDQLVTSTAAHTQSTTHRIRDPDFEAIPIKIFFSQDNLTQLMDPTFRSQFEASFIRKVISVIPVSRERIQNFSADPENNTVTFWLHPPNALNNVSSEDIEYQLEMVVLNGRFWVHVEADGKNSTFYANGISNRSEISIWLNEKKVYNPGHGLKSDILIGTIVGSIVFIALAISVFLLINKRTTDIMISPDISSVSASPATPRPSPYRKNRALGASSMPSIEESQEFIPMEIDDSQAIEVLV</sequence>
<feature type="binding site" evidence="8">
    <location>
        <position position="237"/>
    </location>
    <ligand>
        <name>Zn(2+)</name>
        <dbReference type="ChEBI" id="CHEBI:29105"/>
        <note>catalytic</note>
    </ligand>
</feature>
<evidence type="ECO:0000313" key="11">
    <source>
        <dbReference type="EMBL" id="KAK6183692.1"/>
    </source>
</evidence>
<keyword evidence="3 8" id="KW-0479">Metal-binding</keyword>